<feature type="compositionally biased region" description="Low complexity" evidence="5">
    <location>
        <begin position="252"/>
        <end position="264"/>
    </location>
</feature>
<dbReference type="PANTHER" id="PTHR13112">
    <property type="entry name" value="UPF3 REGULATOR OF NONSENSE TRANSCRIPTS-LIKE PROTEIN"/>
    <property type="match status" value="1"/>
</dbReference>
<protein>
    <submittedName>
        <fullName evidence="7">SPOSA6832_01400-mRNA-1:cds</fullName>
    </submittedName>
</protein>
<keyword evidence="3" id="KW-0866">Nonsense-mediated mRNA decay</keyword>
<dbReference type="EMBL" id="CENE01000004">
    <property type="protein sequence ID" value="CEQ39848.1"/>
    <property type="molecule type" value="Genomic_DNA"/>
</dbReference>
<dbReference type="Pfam" id="PF03467">
    <property type="entry name" value="Smg4_UPF3"/>
    <property type="match status" value="1"/>
</dbReference>
<accession>A0A0D6EJD4</accession>
<evidence type="ECO:0000256" key="4">
    <source>
        <dbReference type="ARBA" id="ARBA00023242"/>
    </source>
</evidence>
<dbReference type="InterPro" id="IPR039722">
    <property type="entry name" value="Upf3"/>
</dbReference>
<evidence type="ECO:0000313" key="8">
    <source>
        <dbReference type="Proteomes" id="UP000243876"/>
    </source>
</evidence>
<dbReference type="InterPro" id="IPR012677">
    <property type="entry name" value="Nucleotide-bd_a/b_plait_sf"/>
</dbReference>
<dbReference type="Gene3D" id="3.30.70.330">
    <property type="match status" value="1"/>
</dbReference>
<evidence type="ECO:0000256" key="5">
    <source>
        <dbReference type="SAM" id="MobiDB-lite"/>
    </source>
</evidence>
<dbReference type="OrthoDB" id="18087at2759"/>
<evidence type="ECO:0000256" key="3">
    <source>
        <dbReference type="ARBA" id="ARBA00023161"/>
    </source>
</evidence>
<feature type="region of interest" description="Disordered" evidence="5">
    <location>
        <begin position="189"/>
        <end position="274"/>
    </location>
</feature>
<gene>
    <name evidence="7" type="primary">SPOSA6832_01400</name>
</gene>
<dbReference type="InterPro" id="IPR005120">
    <property type="entry name" value="UPF3_dom"/>
</dbReference>
<dbReference type="SUPFAM" id="SSF54928">
    <property type="entry name" value="RNA-binding domain, RBD"/>
    <property type="match status" value="1"/>
</dbReference>
<keyword evidence="4" id="KW-0539">Nucleus</keyword>
<feature type="domain" description="UPF3" evidence="6">
    <location>
        <begin position="14"/>
        <end position="189"/>
    </location>
</feature>
<sequence length="274" mass="28652">MAPTRSTKGGQPAQRLKIVVRRLPPDLPEAVFWRSVSPWVTRETGDAVQQGAAGAETVAWSEFKPGKVRKPSPRPGNSGKDKDSVPSRAYITFTTPDALVAFHRGYDGWSFRDKLGNVSQAVVEFAPYQRTPAAPPKTDPRQGTIDQDPDFLAFQTALTAPPVEEPPPEPVPETNPKLTPLLLHLRAQKAAEQAARKAAIAASKKGKQPAVVLKQEGAKAAAGGKKSGNGKGKNKEGKKERGKGTKSKEGSRSGTPTPAAAAAAGAGGGGAGTS</sequence>
<feature type="compositionally biased region" description="Low complexity" evidence="5">
    <location>
        <begin position="189"/>
        <end position="203"/>
    </location>
</feature>
<proteinExistence type="inferred from homology"/>
<dbReference type="GO" id="GO:0045727">
    <property type="term" value="P:positive regulation of translation"/>
    <property type="evidence" value="ECO:0007669"/>
    <property type="project" value="TreeGrafter"/>
</dbReference>
<comment type="subcellular location">
    <subcellularLocation>
        <location evidence="1">Nucleus</location>
    </subcellularLocation>
</comment>
<evidence type="ECO:0000259" key="6">
    <source>
        <dbReference type="Pfam" id="PF03467"/>
    </source>
</evidence>
<feature type="compositionally biased region" description="Basic and acidic residues" evidence="5">
    <location>
        <begin position="233"/>
        <end position="251"/>
    </location>
</feature>
<feature type="compositionally biased region" description="Gly residues" evidence="5">
    <location>
        <begin position="265"/>
        <end position="274"/>
    </location>
</feature>
<evidence type="ECO:0000256" key="2">
    <source>
        <dbReference type="ARBA" id="ARBA00005991"/>
    </source>
</evidence>
<dbReference type="GO" id="GO:0003729">
    <property type="term" value="F:mRNA binding"/>
    <property type="evidence" value="ECO:0007669"/>
    <property type="project" value="TreeGrafter"/>
</dbReference>
<comment type="similarity">
    <text evidence="2">Belongs to the RENT3 family.</text>
</comment>
<feature type="region of interest" description="Disordered" evidence="5">
    <location>
        <begin position="44"/>
        <end position="88"/>
    </location>
</feature>
<name>A0A0D6EJD4_SPOSA</name>
<dbReference type="InterPro" id="IPR035979">
    <property type="entry name" value="RBD_domain_sf"/>
</dbReference>
<feature type="non-terminal residue" evidence="7">
    <location>
        <position position="1"/>
    </location>
</feature>
<keyword evidence="8" id="KW-1185">Reference proteome</keyword>
<dbReference type="Proteomes" id="UP000243876">
    <property type="component" value="Unassembled WGS sequence"/>
</dbReference>
<evidence type="ECO:0000313" key="7">
    <source>
        <dbReference type="EMBL" id="CEQ39848.1"/>
    </source>
</evidence>
<reference evidence="8" key="1">
    <citation type="submission" date="2015-02" db="EMBL/GenBank/DDBJ databases">
        <authorList>
            <person name="Gon?alves P."/>
        </authorList>
    </citation>
    <scope>NUCLEOTIDE SEQUENCE [LARGE SCALE GENOMIC DNA]</scope>
</reference>
<dbReference type="GO" id="GO:0000184">
    <property type="term" value="P:nuclear-transcribed mRNA catabolic process, nonsense-mediated decay"/>
    <property type="evidence" value="ECO:0007669"/>
    <property type="project" value="UniProtKB-KW"/>
</dbReference>
<evidence type="ECO:0000256" key="1">
    <source>
        <dbReference type="ARBA" id="ARBA00004123"/>
    </source>
</evidence>
<dbReference type="GO" id="GO:0005737">
    <property type="term" value="C:cytoplasm"/>
    <property type="evidence" value="ECO:0007669"/>
    <property type="project" value="TreeGrafter"/>
</dbReference>
<dbReference type="GO" id="GO:0005730">
    <property type="term" value="C:nucleolus"/>
    <property type="evidence" value="ECO:0007669"/>
    <property type="project" value="TreeGrafter"/>
</dbReference>
<organism evidence="7 8">
    <name type="scientific">Sporidiobolus salmonicolor</name>
    <name type="common">Yeast-like fungus</name>
    <name type="synonym">Sporobolomyces salmonicolor</name>
    <dbReference type="NCBI Taxonomy" id="5005"/>
    <lineage>
        <taxon>Eukaryota</taxon>
        <taxon>Fungi</taxon>
        <taxon>Dikarya</taxon>
        <taxon>Basidiomycota</taxon>
        <taxon>Pucciniomycotina</taxon>
        <taxon>Microbotryomycetes</taxon>
        <taxon>Sporidiobolales</taxon>
        <taxon>Sporidiobolaceae</taxon>
        <taxon>Sporobolomyces</taxon>
    </lineage>
</organism>
<dbReference type="AlphaFoldDB" id="A0A0D6EJD4"/>
<dbReference type="CDD" id="cd12455">
    <property type="entry name" value="RRM_like_Smg4_UPF3"/>
    <property type="match status" value="1"/>
</dbReference>
<dbReference type="PANTHER" id="PTHR13112:SF0">
    <property type="entry name" value="FI21285P1"/>
    <property type="match status" value="1"/>
</dbReference>